<dbReference type="EMBL" id="JAWDJR010000014">
    <property type="protein sequence ID" value="KAK9963497.1"/>
    <property type="molecule type" value="Genomic_DNA"/>
</dbReference>
<evidence type="ECO:0000256" key="17">
    <source>
        <dbReference type="ARBA" id="ARBA00041976"/>
    </source>
</evidence>
<dbReference type="GO" id="GO:0047291">
    <property type="term" value="F:lactosylceramide alpha-2,3-sialyltransferase activity"/>
    <property type="evidence" value="ECO:0007669"/>
    <property type="project" value="UniProtKB-EC"/>
</dbReference>
<organism evidence="25 26">
    <name type="scientific">Culter alburnus</name>
    <name type="common">Topmouth culter</name>
    <dbReference type="NCBI Taxonomy" id="194366"/>
    <lineage>
        <taxon>Eukaryota</taxon>
        <taxon>Metazoa</taxon>
        <taxon>Chordata</taxon>
        <taxon>Craniata</taxon>
        <taxon>Vertebrata</taxon>
        <taxon>Euteleostomi</taxon>
        <taxon>Actinopterygii</taxon>
        <taxon>Neopterygii</taxon>
        <taxon>Teleostei</taxon>
        <taxon>Ostariophysi</taxon>
        <taxon>Cypriniformes</taxon>
        <taxon>Xenocyprididae</taxon>
        <taxon>Xenocypridinae</taxon>
        <taxon>Culter</taxon>
    </lineage>
</organism>
<keyword evidence="12" id="KW-0325">Glycoprotein</keyword>
<keyword evidence="7" id="KW-1133">Transmembrane helix</keyword>
<evidence type="ECO:0000313" key="26">
    <source>
        <dbReference type="Proteomes" id="UP001479290"/>
    </source>
</evidence>
<dbReference type="PIRSF" id="PIRSF005557">
    <property type="entry name" value="Sialyl_trans"/>
    <property type="match status" value="1"/>
</dbReference>
<dbReference type="InterPro" id="IPR012163">
    <property type="entry name" value="Sialyl_trans"/>
</dbReference>
<comment type="subcellular location">
    <subcellularLocation>
        <location evidence="1">Golgi apparatus membrane</location>
        <topology evidence="1">Single-pass type II membrane protein</topology>
    </subcellularLocation>
</comment>
<evidence type="ECO:0000256" key="24">
    <source>
        <dbReference type="PIRSR" id="PIRSR005557-2"/>
    </source>
</evidence>
<evidence type="ECO:0000256" key="10">
    <source>
        <dbReference type="ARBA" id="ARBA00023136"/>
    </source>
</evidence>
<evidence type="ECO:0000256" key="19">
    <source>
        <dbReference type="ARBA" id="ARBA00043651"/>
    </source>
</evidence>
<dbReference type="EC" id="2.4.3.9" evidence="13"/>
<evidence type="ECO:0000256" key="3">
    <source>
        <dbReference type="ARBA" id="ARBA00022676"/>
    </source>
</evidence>
<keyword evidence="5" id="KW-0812">Transmembrane</keyword>
<dbReference type="Gene3D" id="3.90.1480.20">
    <property type="entry name" value="Glycosyl transferase family 29"/>
    <property type="match status" value="1"/>
</dbReference>
<comment type="catalytic activity">
    <reaction evidence="22">
        <text>ganglioside GA2 (d18:1(4E)/18:0) + CMP-N-acetyl-beta-neuraminate = ganglioside GM2 (d18:1(4E)/18:0) + CMP + H(+)</text>
        <dbReference type="Rhea" id="RHEA:41776"/>
        <dbReference type="ChEBI" id="CHEBI:15378"/>
        <dbReference type="ChEBI" id="CHEBI:57812"/>
        <dbReference type="ChEBI" id="CHEBI:60377"/>
        <dbReference type="ChEBI" id="CHEBI:78485"/>
        <dbReference type="ChEBI" id="CHEBI:78486"/>
    </reaction>
    <physiologicalReaction direction="left-to-right" evidence="22">
        <dbReference type="Rhea" id="RHEA:41777"/>
    </physiologicalReaction>
</comment>
<protein>
    <recommendedName>
        <fullName evidence="14">Lactosylceramide alpha-2,3-sialyltransferase</fullName>
        <ecNumber evidence="13">2.4.3.9</ecNumber>
    </recommendedName>
    <alternativeName>
        <fullName evidence="15">CMP-NeuAc:lactosylceramide alpha-2,3-sialyltransferase</fullName>
    </alternativeName>
    <alternativeName>
        <fullName evidence="18">Ganglioside GM3 synthase</fullName>
    </alternativeName>
    <alternativeName>
        <fullName evidence="17">ST3Gal V</fullName>
    </alternativeName>
    <alternativeName>
        <fullName evidence="16">Sialyltransferase 9</fullName>
    </alternativeName>
</protein>
<evidence type="ECO:0000256" key="6">
    <source>
        <dbReference type="ARBA" id="ARBA00022968"/>
    </source>
</evidence>
<evidence type="ECO:0000256" key="14">
    <source>
        <dbReference type="ARBA" id="ARBA00039792"/>
    </source>
</evidence>
<evidence type="ECO:0000256" key="4">
    <source>
        <dbReference type="ARBA" id="ARBA00022679"/>
    </source>
</evidence>
<evidence type="ECO:0000256" key="8">
    <source>
        <dbReference type="ARBA" id="ARBA00023034"/>
    </source>
</evidence>
<sequence>MEAEHHSSTQVVEPFLNKNTHLNDKIFKYPPPFGFMDLKNKLQEILNLLPASSEVRHGGRDCRRCVVIGNGGILKGLGLGHLLNQFNVIIRLNSGPVQDFSADVGNRTSIRMSYPESCPKVWEDRDSDLKYVTVIYKSVDFHWLRAMITKTSVSLWDWLFFWQNVPVSVPIKASQFRLLNPEIIRETALDLLHYPNARERLWGWDQNVPTIGVSALNLATYICDEVSLAGFGYNLSQKEAPLHYYDDRPMTSMLKEAMHDVHTETVFLKHLVTSGSITDLTGGIHCSFCSS</sequence>
<dbReference type="PANTHER" id="PTHR13713">
    <property type="entry name" value="SIALYLTRANSFERASE"/>
    <property type="match status" value="1"/>
</dbReference>
<comment type="catalytic activity">
    <reaction evidence="21">
        <text>a beta-D-Gal-(1&lt;-&gt;1')-ceramide + CMP-N-acetyl-beta-neuraminate = N-acetyl-alpha-neuraminosyl-(2-&gt;3)-beta-D-galactosyl-(1&lt;-&gt;1')-ceramide + CMP + H(+)</text>
        <dbReference type="Rhea" id="RHEA:41780"/>
        <dbReference type="ChEBI" id="CHEBI:15378"/>
        <dbReference type="ChEBI" id="CHEBI:57812"/>
        <dbReference type="ChEBI" id="CHEBI:60377"/>
        <dbReference type="ChEBI" id="CHEBI:82643"/>
        <dbReference type="ChEBI" id="CHEBI:143593"/>
    </reaction>
    <physiologicalReaction direction="left-to-right" evidence="21">
        <dbReference type="Rhea" id="RHEA:41781"/>
    </physiologicalReaction>
</comment>
<accession>A0AAW1ZQ39</accession>
<evidence type="ECO:0000256" key="11">
    <source>
        <dbReference type="ARBA" id="ARBA00023157"/>
    </source>
</evidence>
<dbReference type="Pfam" id="PF00777">
    <property type="entry name" value="Glyco_transf_29"/>
    <property type="match status" value="1"/>
</dbReference>
<proteinExistence type="inferred from homology"/>
<feature type="disulfide bond" evidence="24">
    <location>
        <begin position="65"/>
        <end position="223"/>
    </location>
</feature>
<keyword evidence="3" id="KW-0328">Glycosyltransferase</keyword>
<evidence type="ECO:0000256" key="20">
    <source>
        <dbReference type="ARBA" id="ARBA00045587"/>
    </source>
</evidence>
<dbReference type="FunFam" id="3.90.1480.20:FF:000006">
    <property type="entry name" value="ST3 beta-galactoside alpha-2,3-sialyltransferase 5"/>
    <property type="match status" value="1"/>
</dbReference>
<evidence type="ECO:0000256" key="18">
    <source>
        <dbReference type="ARBA" id="ARBA00042545"/>
    </source>
</evidence>
<dbReference type="AlphaFoldDB" id="A0AAW1ZQ39"/>
<keyword evidence="9" id="KW-0443">Lipid metabolism</keyword>
<reference evidence="25 26" key="1">
    <citation type="submission" date="2024-05" db="EMBL/GenBank/DDBJ databases">
        <title>A high-quality chromosomal-level genome assembly of Topmouth culter (Culter alburnus).</title>
        <authorList>
            <person name="Zhao H."/>
        </authorList>
    </citation>
    <scope>NUCLEOTIDE SEQUENCE [LARGE SCALE GENOMIC DNA]</scope>
    <source>
        <strain evidence="25">CATC2023</strain>
        <tissue evidence="25">Muscle</tissue>
    </source>
</reference>
<dbReference type="InterPro" id="IPR001675">
    <property type="entry name" value="Glyco_trans_29"/>
</dbReference>
<evidence type="ECO:0000313" key="25">
    <source>
        <dbReference type="EMBL" id="KAK9963497.1"/>
    </source>
</evidence>
<dbReference type="GO" id="GO:0000139">
    <property type="term" value="C:Golgi membrane"/>
    <property type="evidence" value="ECO:0007669"/>
    <property type="project" value="UniProtKB-SubCell"/>
</dbReference>
<evidence type="ECO:0000256" key="21">
    <source>
        <dbReference type="ARBA" id="ARBA00048050"/>
    </source>
</evidence>
<evidence type="ECO:0000256" key="2">
    <source>
        <dbReference type="ARBA" id="ARBA00006003"/>
    </source>
</evidence>
<keyword evidence="11" id="KW-1015">Disulfide bond</keyword>
<evidence type="ECO:0000256" key="23">
    <source>
        <dbReference type="ARBA" id="ARBA00049539"/>
    </source>
</evidence>
<gene>
    <name evidence="25" type="ORF">ABG768_006679</name>
</gene>
<comment type="caution">
    <text evidence="25">The sequence shown here is derived from an EMBL/GenBank/DDBJ whole genome shotgun (WGS) entry which is preliminary data.</text>
</comment>
<evidence type="ECO:0000256" key="1">
    <source>
        <dbReference type="ARBA" id="ARBA00004323"/>
    </source>
</evidence>
<dbReference type="Proteomes" id="UP001479290">
    <property type="component" value="Unassembled WGS sequence"/>
</dbReference>
<evidence type="ECO:0000256" key="7">
    <source>
        <dbReference type="ARBA" id="ARBA00022989"/>
    </source>
</evidence>
<name>A0AAW1ZQ39_CULAL</name>
<comment type="catalytic activity">
    <reaction evidence="19">
        <text>a beta-D-Gal-(1-&gt;4)-beta-D-Glc-(1&lt;-&gt;1)-Cer(d18:1(4E)) + CMP-N-acetyl-beta-neuraminate = a ganglioside GM3 (d18:1(4E)) + CMP + H(+)</text>
        <dbReference type="Rhea" id="RHEA:18417"/>
        <dbReference type="ChEBI" id="CHEBI:15378"/>
        <dbReference type="ChEBI" id="CHEBI:17950"/>
        <dbReference type="ChEBI" id="CHEBI:57812"/>
        <dbReference type="ChEBI" id="CHEBI:60065"/>
        <dbReference type="ChEBI" id="CHEBI:60377"/>
        <dbReference type="EC" id="2.4.3.9"/>
    </reaction>
    <physiologicalReaction direction="left-to-right" evidence="19">
        <dbReference type="Rhea" id="RHEA:18418"/>
    </physiologicalReaction>
</comment>
<dbReference type="InterPro" id="IPR051142">
    <property type="entry name" value="Glycosyltransferase_29"/>
</dbReference>
<keyword evidence="6" id="KW-0735">Signal-anchor</keyword>
<evidence type="ECO:0000256" key="13">
    <source>
        <dbReference type="ARBA" id="ARBA00039111"/>
    </source>
</evidence>
<comment type="catalytic activity">
    <reaction evidence="23">
        <text>ganglioside GA1 (d18:1(4E)/18:0) + CMP-N-acetyl-beta-neuraminate = ganglioside GM1 (d18:1(4E)/18:0) + CMP + H(+)</text>
        <dbReference type="Rhea" id="RHEA:41784"/>
        <dbReference type="ChEBI" id="CHEBI:15378"/>
        <dbReference type="ChEBI" id="CHEBI:57812"/>
        <dbReference type="ChEBI" id="CHEBI:60377"/>
        <dbReference type="ChEBI" id="CHEBI:73110"/>
        <dbReference type="ChEBI" id="CHEBI:78484"/>
    </reaction>
    <physiologicalReaction direction="left-to-right" evidence="23">
        <dbReference type="Rhea" id="RHEA:41785"/>
    </physiologicalReaction>
</comment>
<keyword evidence="26" id="KW-1185">Reference proteome</keyword>
<evidence type="ECO:0000256" key="15">
    <source>
        <dbReference type="ARBA" id="ARBA00041341"/>
    </source>
</evidence>
<dbReference type="InterPro" id="IPR038578">
    <property type="entry name" value="GT29-like_sf"/>
</dbReference>
<evidence type="ECO:0000256" key="9">
    <source>
        <dbReference type="ARBA" id="ARBA00023098"/>
    </source>
</evidence>
<comment type="function">
    <text evidence="20">Transfers the sialyl group (N-acetyl-alpha-neuraminyl or NeuAc) from CMP-NeuAc to the non-reducing terminal galactose (Gal) of glycosphingolipids forming gangliosides (important molecules involved in the regulation of multiple cellular processes, including cell proliferation and differentiation, apoptosis, embryogenesis, development, and oncogenesis). Mainly involved in the biosynthesis of ganglioside GM3 but can also use different glycolipids as substrate acceptors such as D-galactosylceramide (GalCer), asialo-GM2 (GA2) and asialo-GM1 (GA1), although less preferentially than beta-D-Gal-(1-&gt;4)-beta-D-Glc-(1&lt;-&gt;1)-Cer (LacCer).</text>
</comment>
<evidence type="ECO:0000256" key="22">
    <source>
        <dbReference type="ARBA" id="ARBA00048805"/>
    </source>
</evidence>
<evidence type="ECO:0000256" key="5">
    <source>
        <dbReference type="ARBA" id="ARBA00022692"/>
    </source>
</evidence>
<dbReference type="PANTHER" id="PTHR13713:SF60">
    <property type="entry name" value="LACTOSYLCERAMIDE ALPHA-2,3-SIALYLTRANSFERASE"/>
    <property type="match status" value="1"/>
</dbReference>
<evidence type="ECO:0000256" key="12">
    <source>
        <dbReference type="ARBA" id="ARBA00023180"/>
    </source>
</evidence>
<comment type="similarity">
    <text evidence="2">Belongs to the glycosyltransferase 29 family.</text>
</comment>
<keyword evidence="10" id="KW-0472">Membrane</keyword>
<keyword evidence="8" id="KW-0333">Golgi apparatus</keyword>
<dbReference type="GO" id="GO:0006629">
    <property type="term" value="P:lipid metabolic process"/>
    <property type="evidence" value="ECO:0007669"/>
    <property type="project" value="UniProtKB-KW"/>
</dbReference>
<keyword evidence="4" id="KW-0808">Transferase</keyword>
<evidence type="ECO:0000256" key="16">
    <source>
        <dbReference type="ARBA" id="ARBA00041896"/>
    </source>
</evidence>